<protein>
    <recommendedName>
        <fullName evidence="5">Large ribosomal subunit protein bL25</fullName>
    </recommendedName>
    <alternativeName>
        <fullName evidence="5">General stress protein CTC</fullName>
    </alternativeName>
</protein>
<feature type="domain" description="Large ribosomal subunit protein bL25 L25" evidence="6">
    <location>
        <begin position="6"/>
        <end position="94"/>
    </location>
</feature>
<dbReference type="InterPro" id="IPR037121">
    <property type="entry name" value="Ribosomal_bL25_C"/>
</dbReference>
<dbReference type="GO" id="GO:0008097">
    <property type="term" value="F:5S rRNA binding"/>
    <property type="evidence" value="ECO:0007669"/>
    <property type="project" value="InterPro"/>
</dbReference>
<comment type="subunit">
    <text evidence="5">Part of the 50S ribosomal subunit; part of the 5S rRNA/L5/L18/L25 subcomplex. Contacts the 5S rRNA. Binds to the 5S rRNA independently of L5 and L18.</text>
</comment>
<evidence type="ECO:0000256" key="3">
    <source>
        <dbReference type="ARBA" id="ARBA00022980"/>
    </source>
</evidence>
<dbReference type="SUPFAM" id="SSF50715">
    <property type="entry name" value="Ribosomal protein L25-like"/>
    <property type="match status" value="1"/>
</dbReference>
<dbReference type="InterPro" id="IPR011035">
    <property type="entry name" value="Ribosomal_bL25/Gln-tRNA_synth"/>
</dbReference>
<evidence type="ECO:0000256" key="1">
    <source>
        <dbReference type="ARBA" id="ARBA00022730"/>
    </source>
</evidence>
<dbReference type="CDD" id="cd00495">
    <property type="entry name" value="Ribosomal_L25_TL5_CTC"/>
    <property type="match status" value="1"/>
</dbReference>
<name>A0A951PJQ6_9CYAN</name>
<evidence type="ECO:0000256" key="2">
    <source>
        <dbReference type="ARBA" id="ARBA00022884"/>
    </source>
</evidence>
<dbReference type="InterPro" id="IPR020930">
    <property type="entry name" value="Ribosomal_uL5_bac-type"/>
</dbReference>
<dbReference type="NCBIfam" id="NF004139">
    <property type="entry name" value="PRK05618.4-2"/>
    <property type="match status" value="1"/>
</dbReference>
<evidence type="ECO:0000256" key="5">
    <source>
        <dbReference type="HAMAP-Rule" id="MF_01334"/>
    </source>
</evidence>
<dbReference type="Gene3D" id="2.40.240.10">
    <property type="entry name" value="Ribosomal Protein L25, Chain P"/>
    <property type="match status" value="1"/>
</dbReference>
<reference evidence="8" key="1">
    <citation type="submission" date="2021-05" db="EMBL/GenBank/DDBJ databases">
        <authorList>
            <person name="Pietrasiak N."/>
            <person name="Ward R."/>
            <person name="Stajich J.E."/>
            <person name="Kurbessoian T."/>
        </authorList>
    </citation>
    <scope>NUCLEOTIDE SEQUENCE</scope>
    <source>
        <strain evidence="8">CPER-KK1</strain>
    </source>
</reference>
<comment type="function">
    <text evidence="5">This is one of the proteins that binds to the 5S RNA in the ribosome where it forms part of the central protuberance.</text>
</comment>
<feature type="domain" description="Large ribosomal subunit protein bL25 beta" evidence="7">
    <location>
        <begin position="103"/>
        <end position="184"/>
    </location>
</feature>
<reference evidence="8" key="2">
    <citation type="journal article" date="2022" name="Microbiol. Resour. Announc.">
        <title>Metagenome Sequencing to Explore Phylogenomics of Terrestrial Cyanobacteria.</title>
        <authorList>
            <person name="Ward R.D."/>
            <person name="Stajich J.E."/>
            <person name="Johansen J.R."/>
            <person name="Huntemann M."/>
            <person name="Clum A."/>
            <person name="Foster B."/>
            <person name="Foster B."/>
            <person name="Roux S."/>
            <person name="Palaniappan K."/>
            <person name="Varghese N."/>
            <person name="Mukherjee S."/>
            <person name="Reddy T.B.K."/>
            <person name="Daum C."/>
            <person name="Copeland A."/>
            <person name="Chen I.A."/>
            <person name="Ivanova N.N."/>
            <person name="Kyrpides N.C."/>
            <person name="Shapiro N."/>
            <person name="Eloe-Fadrosh E.A."/>
            <person name="Pietrasiak N."/>
        </authorList>
    </citation>
    <scope>NUCLEOTIDE SEQUENCE</scope>
    <source>
        <strain evidence="8">CPER-KK1</strain>
    </source>
</reference>
<keyword evidence="1 5" id="KW-0699">rRNA-binding</keyword>
<dbReference type="Pfam" id="PF01386">
    <property type="entry name" value="Ribosomal_L25p"/>
    <property type="match status" value="1"/>
</dbReference>
<proteinExistence type="inferred from homology"/>
<keyword evidence="2 5" id="KW-0694">RNA-binding</keyword>
<evidence type="ECO:0000313" key="9">
    <source>
        <dbReference type="Proteomes" id="UP000753908"/>
    </source>
</evidence>
<dbReference type="Pfam" id="PF14693">
    <property type="entry name" value="Ribosomal_TL5_C"/>
    <property type="match status" value="1"/>
</dbReference>
<dbReference type="GO" id="GO:0006412">
    <property type="term" value="P:translation"/>
    <property type="evidence" value="ECO:0007669"/>
    <property type="project" value="UniProtKB-UniRule"/>
</dbReference>
<dbReference type="HAMAP" id="MF_01334">
    <property type="entry name" value="Ribosomal_bL25_CTC"/>
    <property type="match status" value="1"/>
</dbReference>
<dbReference type="AlphaFoldDB" id="A0A951PJQ6"/>
<dbReference type="NCBIfam" id="NF004612">
    <property type="entry name" value="PRK05943.1"/>
    <property type="match status" value="1"/>
</dbReference>
<dbReference type="GO" id="GO:0022625">
    <property type="term" value="C:cytosolic large ribosomal subunit"/>
    <property type="evidence" value="ECO:0007669"/>
    <property type="project" value="TreeGrafter"/>
</dbReference>
<evidence type="ECO:0000256" key="4">
    <source>
        <dbReference type="ARBA" id="ARBA00023274"/>
    </source>
</evidence>
<dbReference type="GO" id="GO:0003735">
    <property type="term" value="F:structural constituent of ribosome"/>
    <property type="evidence" value="ECO:0007669"/>
    <property type="project" value="InterPro"/>
</dbReference>
<dbReference type="InterPro" id="IPR029751">
    <property type="entry name" value="Ribosomal_L25_dom"/>
</dbReference>
<keyword evidence="4 5" id="KW-0687">Ribonucleoprotein</keyword>
<dbReference type="InterPro" id="IPR020056">
    <property type="entry name" value="Rbsml_bL25/Gln-tRNA_synth_N"/>
</dbReference>
<organism evidence="8 9">
    <name type="scientific">Symplocastrum torsivum CPER-KK1</name>
    <dbReference type="NCBI Taxonomy" id="450513"/>
    <lineage>
        <taxon>Bacteria</taxon>
        <taxon>Bacillati</taxon>
        <taxon>Cyanobacteriota</taxon>
        <taxon>Cyanophyceae</taxon>
        <taxon>Oscillatoriophycideae</taxon>
        <taxon>Oscillatoriales</taxon>
        <taxon>Microcoleaceae</taxon>
        <taxon>Symplocastrum</taxon>
    </lineage>
</organism>
<gene>
    <name evidence="5" type="primary">rplY</name>
    <name evidence="5" type="synonym">ctc</name>
    <name evidence="8" type="ORF">KME25_08155</name>
</gene>
<dbReference type="Gene3D" id="2.170.120.20">
    <property type="entry name" value="Ribosomal protein L25, beta domain"/>
    <property type="match status" value="1"/>
</dbReference>
<dbReference type="EMBL" id="JAHHIF010000008">
    <property type="protein sequence ID" value="MBW4544399.1"/>
    <property type="molecule type" value="Genomic_DNA"/>
</dbReference>
<evidence type="ECO:0000259" key="6">
    <source>
        <dbReference type="Pfam" id="PF01386"/>
    </source>
</evidence>
<dbReference type="NCBIfam" id="TIGR00731">
    <property type="entry name" value="bL25_bact_ctc"/>
    <property type="match status" value="1"/>
</dbReference>
<comment type="caution">
    <text evidence="8">The sequence shown here is derived from an EMBL/GenBank/DDBJ whole genome shotgun (WGS) entry which is preliminary data.</text>
</comment>
<dbReference type="Proteomes" id="UP000753908">
    <property type="component" value="Unassembled WGS sequence"/>
</dbReference>
<dbReference type="PANTHER" id="PTHR33284">
    <property type="entry name" value="RIBOSOMAL PROTEIN L25/GLN-TRNA SYNTHETASE, ANTI-CODON-BINDING DOMAIN-CONTAINING PROTEIN"/>
    <property type="match status" value="1"/>
</dbReference>
<dbReference type="PANTHER" id="PTHR33284:SF1">
    <property type="entry name" value="RIBOSOMAL PROTEIN L25_GLN-TRNA SYNTHETASE, ANTI-CODON-BINDING DOMAIN-CONTAINING PROTEIN"/>
    <property type="match status" value="1"/>
</dbReference>
<sequence length="207" mass="22148">MEVTVECQKRPEGSKPKALRRSGLIPTVLYGHKGTESIALTIGAKDAETLLKKATINNTLVQVKIPDLPWSGKALIREVQTHPWKRSSIYHLSFFSVAAQESLEVAVPLHFVGEAAGVKEGGVLDPVFTELQVQCAPENIPESIEIDVSNLQAGDSLRVQDLVLPQGVTALSEPENTVVAITAPLSVTQSEDDEVEATAAGEATEST</sequence>
<dbReference type="InterPro" id="IPR020057">
    <property type="entry name" value="Ribosomal_bL25_b-dom"/>
</dbReference>
<evidence type="ECO:0000259" key="7">
    <source>
        <dbReference type="Pfam" id="PF14693"/>
    </source>
</evidence>
<keyword evidence="3 5" id="KW-0689">Ribosomal protein</keyword>
<comment type="similarity">
    <text evidence="5">Belongs to the bacterial ribosomal protein bL25 family. CTC subfamily.</text>
</comment>
<dbReference type="InterPro" id="IPR001021">
    <property type="entry name" value="Ribosomal_bL25_long"/>
</dbReference>
<accession>A0A951PJQ6</accession>
<evidence type="ECO:0000313" key="8">
    <source>
        <dbReference type="EMBL" id="MBW4544399.1"/>
    </source>
</evidence>